<sequence length="204" mass="21673">MTDGTQRQRAKPHRAECELYAPVKRFLRVRGLDPKGEVRGCDVVAVSPKEPDLPVVVELKRAVTLAGVLQCVDRFAVTDLVYLAVPSAALPRSKRGAGGFKRLCRRLGLGLLAVEADGAVSALAEPLAVRAPRRNRQRAARVLAEHAKRRGDPTPGGRPGGVRQMTAYRQRALRCAAVLHRAPGASCTATSTAGSNPPAATCTG</sequence>
<dbReference type="RefSeq" id="WP_343893637.1">
    <property type="nucleotide sequence ID" value="NZ_BAAAFZ010000007.1"/>
</dbReference>
<dbReference type="Proteomes" id="UP001501588">
    <property type="component" value="Unassembled WGS sequence"/>
</dbReference>
<dbReference type="EMBL" id="BAAAFZ010000007">
    <property type="protein sequence ID" value="GAA0570078.1"/>
    <property type="molecule type" value="Genomic_DNA"/>
</dbReference>
<evidence type="ECO:0000313" key="2">
    <source>
        <dbReference type="Proteomes" id="UP001501588"/>
    </source>
</evidence>
<protein>
    <submittedName>
        <fullName evidence="1">Uncharacterized protein</fullName>
    </submittedName>
</protein>
<comment type="caution">
    <text evidence="1">The sequence shown here is derived from an EMBL/GenBank/DDBJ whole genome shotgun (WGS) entry which is preliminary data.</text>
</comment>
<evidence type="ECO:0000313" key="1">
    <source>
        <dbReference type="EMBL" id="GAA0570078.1"/>
    </source>
</evidence>
<name>A0ABP3PPC5_9PROT</name>
<gene>
    <name evidence="1" type="ORF">GCM10009416_05810</name>
</gene>
<organism evidence="1 2">
    <name type="scientific">Craurococcus roseus</name>
    <dbReference type="NCBI Taxonomy" id="77585"/>
    <lineage>
        <taxon>Bacteria</taxon>
        <taxon>Pseudomonadati</taxon>
        <taxon>Pseudomonadota</taxon>
        <taxon>Alphaproteobacteria</taxon>
        <taxon>Acetobacterales</taxon>
        <taxon>Acetobacteraceae</taxon>
        <taxon>Craurococcus</taxon>
    </lineage>
</organism>
<dbReference type="Pfam" id="PF09929">
    <property type="entry name" value="DUF2161"/>
    <property type="match status" value="1"/>
</dbReference>
<dbReference type="InterPro" id="IPR018679">
    <property type="entry name" value="DUF2161"/>
</dbReference>
<accession>A0ABP3PPC5</accession>
<proteinExistence type="predicted"/>
<reference evidence="2" key="1">
    <citation type="journal article" date="2019" name="Int. J. Syst. Evol. Microbiol.">
        <title>The Global Catalogue of Microorganisms (GCM) 10K type strain sequencing project: providing services to taxonomists for standard genome sequencing and annotation.</title>
        <authorList>
            <consortium name="The Broad Institute Genomics Platform"/>
            <consortium name="The Broad Institute Genome Sequencing Center for Infectious Disease"/>
            <person name="Wu L."/>
            <person name="Ma J."/>
        </authorList>
    </citation>
    <scope>NUCLEOTIDE SEQUENCE [LARGE SCALE GENOMIC DNA]</scope>
    <source>
        <strain evidence="2">JCM 9933</strain>
    </source>
</reference>
<keyword evidence="2" id="KW-1185">Reference proteome</keyword>